<dbReference type="EMBL" id="AGUD01000222">
    <property type="protein sequence ID" value="EHN10422.1"/>
    <property type="molecule type" value="Genomic_DNA"/>
</dbReference>
<protein>
    <submittedName>
        <fullName evidence="1">Hemolysin-type calcium-binding region</fullName>
    </submittedName>
</protein>
<dbReference type="Pfam" id="PF00353">
    <property type="entry name" value="HemolysinCabind"/>
    <property type="match status" value="3"/>
</dbReference>
<keyword evidence="2" id="KW-1185">Reference proteome</keyword>
<comment type="caution">
    <text evidence="1">The sequence shown here is derived from an EMBL/GenBank/DDBJ whole genome shotgun (WGS) entry which is preliminary data.</text>
</comment>
<dbReference type="InterPro" id="IPR001343">
    <property type="entry name" value="Hemolysn_Ca-bd"/>
</dbReference>
<dbReference type="GO" id="GO:0005509">
    <property type="term" value="F:calcium ion binding"/>
    <property type="evidence" value="ECO:0007669"/>
    <property type="project" value="InterPro"/>
</dbReference>
<evidence type="ECO:0000313" key="1">
    <source>
        <dbReference type="EMBL" id="EHN10422.1"/>
    </source>
</evidence>
<reference evidence="1 2" key="1">
    <citation type="journal article" date="2013" name="Biodegradation">
        <title>Quantitative proteomic analysis of ibuprofen-degrading Patulibacter sp. strain I11.</title>
        <authorList>
            <person name="Almeida B."/>
            <person name="Kjeldal H."/>
            <person name="Lolas I."/>
            <person name="Knudsen A.D."/>
            <person name="Carvalho G."/>
            <person name="Nielsen K.L."/>
            <person name="Barreto Crespo M.T."/>
            <person name="Stensballe A."/>
            <person name="Nielsen J.L."/>
        </authorList>
    </citation>
    <scope>NUCLEOTIDE SEQUENCE [LARGE SCALE GENOMIC DNA]</scope>
    <source>
        <strain evidence="1 2">I11</strain>
    </source>
</reference>
<dbReference type="InterPro" id="IPR011049">
    <property type="entry name" value="Serralysin-like_metalloprot_C"/>
</dbReference>
<dbReference type="PRINTS" id="PR00313">
    <property type="entry name" value="CABNDNGRPT"/>
</dbReference>
<proteinExistence type="predicted"/>
<gene>
    <name evidence="1" type="ORF">PAI11_27370</name>
</gene>
<dbReference type="SUPFAM" id="SSF51120">
    <property type="entry name" value="beta-Roll"/>
    <property type="match status" value="2"/>
</dbReference>
<sequence length="333" mass="32527">MVGLALVPAVAAGSTAAVVTVTDRAGSAGHAELQIHGQGSERNVVTITSTAGNRTLNGVADQGAALTGALGQGPHLGCLVVPLLNAGVCAGESADDWVVVDLGAGNDTLDARALAAADARTAYDLGSGDDRVLGGPADEAIAPGSGANHVSGGGGSDTVYVGVDGTEDVHVTLDGVADDGTDGRSNILPDVENVATGRGSDVVVGTAGPNALSGGEEYAEAPTGIDHLEGLDGDDELSLGRGVANGGDGDDRLEGGFFGGSGVLIGGAGADRILAHGTFSVDAGPGDDVIDSSYHSVLPVQANDVVCGPGFDTVKANAIDTVAADCEQVTRVN</sequence>
<dbReference type="AlphaFoldDB" id="H0E7D5"/>
<dbReference type="PATRIC" id="fig|1097667.3.peg.2717"/>
<accession>H0E7D5</accession>
<organism evidence="1 2">
    <name type="scientific">Patulibacter medicamentivorans</name>
    <dbReference type="NCBI Taxonomy" id="1097667"/>
    <lineage>
        <taxon>Bacteria</taxon>
        <taxon>Bacillati</taxon>
        <taxon>Actinomycetota</taxon>
        <taxon>Thermoleophilia</taxon>
        <taxon>Solirubrobacterales</taxon>
        <taxon>Patulibacteraceae</taxon>
        <taxon>Patulibacter</taxon>
    </lineage>
</organism>
<evidence type="ECO:0000313" key="2">
    <source>
        <dbReference type="Proteomes" id="UP000005143"/>
    </source>
</evidence>
<dbReference type="Proteomes" id="UP000005143">
    <property type="component" value="Unassembled WGS sequence"/>
</dbReference>
<name>H0E7D5_9ACTN</name>